<reference evidence="2" key="2">
    <citation type="submission" date="2020-09" db="EMBL/GenBank/DDBJ databases">
        <authorList>
            <person name="Sun Q."/>
            <person name="Zhou Y."/>
        </authorList>
    </citation>
    <scope>NUCLEOTIDE SEQUENCE</scope>
    <source>
        <strain evidence="2">CGMCC 1.12195</strain>
    </source>
</reference>
<dbReference type="Proteomes" id="UP000660862">
    <property type="component" value="Unassembled WGS sequence"/>
</dbReference>
<dbReference type="RefSeq" id="WP_188504490.1">
    <property type="nucleotide sequence ID" value="NZ_BMER01000001.1"/>
</dbReference>
<sequence length="77" mass="8718">MTGTSWFFILIFAVPLIAFLIWLMKQDRRKGIWGIIIVTLLVIGAVFASVRASKNAVQNFEERKKESQEKNVPGPTP</sequence>
<evidence type="ECO:0000256" key="1">
    <source>
        <dbReference type="SAM" id="Phobius"/>
    </source>
</evidence>
<reference evidence="2" key="1">
    <citation type="journal article" date="2014" name="Int. J. Syst. Evol. Microbiol.">
        <title>Complete genome sequence of Corynebacterium casei LMG S-19264T (=DSM 44701T), isolated from a smear-ripened cheese.</title>
        <authorList>
            <consortium name="US DOE Joint Genome Institute (JGI-PGF)"/>
            <person name="Walter F."/>
            <person name="Albersmeier A."/>
            <person name="Kalinowski J."/>
            <person name="Ruckert C."/>
        </authorList>
    </citation>
    <scope>NUCLEOTIDE SEQUENCE</scope>
    <source>
        <strain evidence="2">CGMCC 1.12195</strain>
    </source>
</reference>
<keyword evidence="1" id="KW-0472">Membrane</keyword>
<gene>
    <name evidence="2" type="ORF">GCM10007415_06520</name>
</gene>
<proteinExistence type="predicted"/>
<accession>A0A917HFS7</accession>
<dbReference type="EMBL" id="BMER01000001">
    <property type="protein sequence ID" value="GGG77302.1"/>
    <property type="molecule type" value="Genomic_DNA"/>
</dbReference>
<keyword evidence="1" id="KW-0812">Transmembrane</keyword>
<evidence type="ECO:0000313" key="2">
    <source>
        <dbReference type="EMBL" id="GGG77302.1"/>
    </source>
</evidence>
<comment type="caution">
    <text evidence="2">The sequence shown here is derived from an EMBL/GenBank/DDBJ whole genome shotgun (WGS) entry which is preliminary data.</text>
</comment>
<protein>
    <submittedName>
        <fullName evidence="2">Uncharacterized protein</fullName>
    </submittedName>
</protein>
<evidence type="ECO:0000313" key="3">
    <source>
        <dbReference type="Proteomes" id="UP000660862"/>
    </source>
</evidence>
<organism evidence="2 3">
    <name type="scientific">Parapedobacter pyrenivorans</name>
    <dbReference type="NCBI Taxonomy" id="1305674"/>
    <lineage>
        <taxon>Bacteria</taxon>
        <taxon>Pseudomonadati</taxon>
        <taxon>Bacteroidota</taxon>
        <taxon>Sphingobacteriia</taxon>
        <taxon>Sphingobacteriales</taxon>
        <taxon>Sphingobacteriaceae</taxon>
        <taxon>Parapedobacter</taxon>
    </lineage>
</organism>
<keyword evidence="3" id="KW-1185">Reference proteome</keyword>
<keyword evidence="1" id="KW-1133">Transmembrane helix</keyword>
<name>A0A917HFS7_9SPHI</name>
<feature type="transmembrane region" description="Helical" evidence="1">
    <location>
        <begin position="6"/>
        <end position="24"/>
    </location>
</feature>
<dbReference type="AlphaFoldDB" id="A0A917HFS7"/>
<feature type="transmembrane region" description="Helical" evidence="1">
    <location>
        <begin position="31"/>
        <end position="50"/>
    </location>
</feature>